<dbReference type="EMBL" id="REGW02000075">
    <property type="protein sequence ID" value="KAE8277955.1"/>
    <property type="molecule type" value="Genomic_DNA"/>
</dbReference>
<protein>
    <submittedName>
        <fullName evidence="2">Uncharacterized protein</fullName>
    </submittedName>
</protein>
<evidence type="ECO:0000313" key="3">
    <source>
        <dbReference type="Proteomes" id="UP000424527"/>
    </source>
</evidence>
<evidence type="ECO:0000313" key="2">
    <source>
        <dbReference type="EMBL" id="KAE8277955.1"/>
    </source>
</evidence>
<dbReference type="PANTHER" id="PTHR10773">
    <property type="entry name" value="DNA-DIRECTED RNA POLYMERASES I, II, AND III SUBUNIT RPABC2"/>
    <property type="match status" value="1"/>
</dbReference>
<keyword evidence="3" id="KW-1185">Reference proteome</keyword>
<dbReference type="Proteomes" id="UP000424527">
    <property type="component" value="Unassembled WGS sequence"/>
</dbReference>
<comment type="caution">
    <text evidence="2">The sequence shown here is derived from an EMBL/GenBank/DDBJ whole genome shotgun (WGS) entry which is preliminary data.</text>
</comment>
<feature type="compositionally biased region" description="Acidic residues" evidence="1">
    <location>
        <begin position="1"/>
        <end position="24"/>
    </location>
</feature>
<organism evidence="2 3">
    <name type="scientific">Larimichthys crocea</name>
    <name type="common">Large yellow croaker</name>
    <name type="synonym">Pseudosciaena crocea</name>
    <dbReference type="NCBI Taxonomy" id="215358"/>
    <lineage>
        <taxon>Eukaryota</taxon>
        <taxon>Metazoa</taxon>
        <taxon>Chordata</taxon>
        <taxon>Craniata</taxon>
        <taxon>Vertebrata</taxon>
        <taxon>Euteleostomi</taxon>
        <taxon>Actinopterygii</taxon>
        <taxon>Neopterygii</taxon>
        <taxon>Teleostei</taxon>
        <taxon>Neoteleostei</taxon>
        <taxon>Acanthomorphata</taxon>
        <taxon>Eupercaria</taxon>
        <taxon>Sciaenidae</taxon>
        <taxon>Larimichthys</taxon>
    </lineage>
</organism>
<dbReference type="PANTHER" id="PTHR10773:SF19">
    <property type="match status" value="1"/>
</dbReference>
<name>A0A6G0HG44_LARCR</name>
<evidence type="ECO:0000256" key="1">
    <source>
        <dbReference type="SAM" id="MobiDB-lite"/>
    </source>
</evidence>
<proteinExistence type="predicted"/>
<sequence length="585" mass="67063">MDDVDHEEEVSNDDGDDDDVDDVIQDPNYTPTCDDFSTPENESNLTTAATTSEQQHQDEDVDLNNSGKKKRNKRLSPSTWKQNESKQKRLKRLSYKSKCGKEVSAKAMGPPCNSKFCQRVSTRDCQVLTKEQRQWVFDKIWAMNSWEERRLYVTTLVTKVNIKQKKVAEGSRRNSSLSYQLQLEDRTSVNVCKALFSSTLGLPERTITEWLNDPINPVKQAAAPSKSGPKSGKQTKFEPDVKDFIKNWLRDLPSVDSHYCRSTATYKDKRFLYPGTTISQLHRYYQQAAAAAGLRAVGVQYFTTLFHEENYSVFIPRKDQCDVCVSYKHGNISKADYDTHVTKKDEARQEKSRDKDSATEEKSLWTMDLQAVLLCPKTQASSQYYKKKLQVHNFTLFNLASKEGYCYVWDESEGDLCSEVFAHLQYHHFEGVIQGHPELKEIIVWSDDCGYQNRNACVANAYSELARKYGVLITQKYFVAGHTQMECDSMDSTIERKIVADIFTPRDYVIILQTARIRPSPYHVKVLKHDEFLKLNASHFLSIRPGKKAGDLTVHDLRALQFSSEGKVHFKRFSLVSKSIFGVLL</sequence>
<gene>
    <name evidence="2" type="ORF">D5F01_LYC24004</name>
</gene>
<feature type="region of interest" description="Disordered" evidence="1">
    <location>
        <begin position="1"/>
        <end position="87"/>
    </location>
</feature>
<accession>A0A6G0HG44</accession>
<dbReference type="AlphaFoldDB" id="A0A6G0HG44"/>
<reference evidence="2 3" key="1">
    <citation type="submission" date="2019-07" db="EMBL/GenBank/DDBJ databases">
        <title>Chromosome genome assembly for large yellow croaker.</title>
        <authorList>
            <person name="Xiao S."/>
        </authorList>
    </citation>
    <scope>NUCLEOTIDE SEQUENCE [LARGE SCALE GENOMIC DNA]</scope>
    <source>
        <strain evidence="2">JMULYC20181020</strain>
        <tissue evidence="2">Muscle</tissue>
    </source>
</reference>
<feature type="compositionally biased region" description="Polar residues" evidence="1">
    <location>
        <begin position="38"/>
        <end position="54"/>
    </location>
</feature>